<dbReference type="Proteomes" id="UP001151699">
    <property type="component" value="Chromosome X"/>
</dbReference>
<protein>
    <submittedName>
        <fullName evidence="5">Tesmin</fullName>
    </submittedName>
</protein>
<evidence type="ECO:0000313" key="5">
    <source>
        <dbReference type="EMBL" id="KAJ6640206.1"/>
    </source>
</evidence>
<dbReference type="GO" id="GO:0006355">
    <property type="term" value="P:regulation of DNA-templated transcription"/>
    <property type="evidence" value="ECO:0007669"/>
    <property type="project" value="TreeGrafter"/>
</dbReference>
<name>A0A9Q0MY96_9DIPT</name>
<reference evidence="5" key="1">
    <citation type="submission" date="2022-07" db="EMBL/GenBank/DDBJ databases">
        <authorList>
            <person name="Trinca V."/>
            <person name="Uliana J.V.C."/>
            <person name="Torres T.T."/>
            <person name="Ward R.J."/>
            <person name="Monesi N."/>
        </authorList>
    </citation>
    <scope>NUCLEOTIDE SEQUENCE</scope>
    <source>
        <strain evidence="5">HSMRA1968</strain>
        <tissue evidence="5">Whole embryos</tissue>
    </source>
</reference>
<dbReference type="InterPro" id="IPR028307">
    <property type="entry name" value="Lin-54_fam"/>
</dbReference>
<accession>A0A9Q0MY96</accession>
<comment type="subcellular location">
    <subcellularLocation>
        <location evidence="1">Nucleus</location>
    </subcellularLocation>
</comment>
<evidence type="ECO:0000256" key="3">
    <source>
        <dbReference type="ARBA" id="ARBA00023242"/>
    </source>
</evidence>
<evidence type="ECO:0000256" key="2">
    <source>
        <dbReference type="ARBA" id="ARBA00007267"/>
    </source>
</evidence>
<feature type="non-terminal residue" evidence="5">
    <location>
        <position position="1"/>
    </location>
</feature>
<dbReference type="GO" id="GO:0005634">
    <property type="term" value="C:nucleus"/>
    <property type="evidence" value="ECO:0007669"/>
    <property type="project" value="UniProtKB-SubCell"/>
</dbReference>
<dbReference type="SMART" id="SM01114">
    <property type="entry name" value="CXC"/>
    <property type="match status" value="1"/>
</dbReference>
<evidence type="ECO:0000259" key="4">
    <source>
        <dbReference type="PROSITE" id="PS51634"/>
    </source>
</evidence>
<comment type="similarity">
    <text evidence="2">Belongs to the lin-54 family.</text>
</comment>
<dbReference type="PANTHER" id="PTHR12446:SF34">
    <property type="entry name" value="PROTEIN LIN-54 HOMOLOG"/>
    <property type="match status" value="1"/>
</dbReference>
<dbReference type="AlphaFoldDB" id="A0A9Q0MY96"/>
<dbReference type="OrthoDB" id="6283463at2759"/>
<keyword evidence="6" id="KW-1185">Reference proteome</keyword>
<keyword evidence="3" id="KW-0539">Nucleus</keyword>
<dbReference type="InterPro" id="IPR005172">
    <property type="entry name" value="CRC"/>
</dbReference>
<dbReference type="Pfam" id="PF03638">
    <property type="entry name" value="TCR"/>
    <property type="match status" value="1"/>
</dbReference>
<comment type="caution">
    <text evidence="5">The sequence shown here is derived from an EMBL/GenBank/DDBJ whole genome shotgun (WGS) entry which is preliminary data.</text>
</comment>
<dbReference type="PANTHER" id="PTHR12446">
    <property type="entry name" value="TESMIN/TSO1-RELATED"/>
    <property type="match status" value="1"/>
</dbReference>
<proteinExistence type="inferred from homology"/>
<dbReference type="EMBL" id="WJQU01000003">
    <property type="protein sequence ID" value="KAJ6640206.1"/>
    <property type="molecule type" value="Genomic_DNA"/>
</dbReference>
<dbReference type="InterPro" id="IPR033467">
    <property type="entry name" value="Tesmin/TSO1-like_CXC"/>
</dbReference>
<sequence>IIKKEKGLGSSYKPFKGCNCKRTKCQKNFCECYKNSKHCTELCKCIDCLNVSVDVNDTPLLDVTKTEDNSYSEQLPEETYIIENEIPIKCYTVPAKKKNLNVLTPDIIESTIECVIAQAEESQKDNVPTKVAELMIIEEFGRCLEEIRRITNMQNILS</sequence>
<dbReference type="PROSITE" id="PS51634">
    <property type="entry name" value="CRC"/>
    <property type="match status" value="1"/>
</dbReference>
<evidence type="ECO:0000313" key="6">
    <source>
        <dbReference type="Proteomes" id="UP001151699"/>
    </source>
</evidence>
<feature type="domain" description="CRC" evidence="4">
    <location>
        <begin position="1"/>
        <end position="53"/>
    </location>
</feature>
<gene>
    <name evidence="5" type="primary">Tesmin</name>
    <name evidence="5" type="ORF">Bhyg_12956</name>
</gene>
<evidence type="ECO:0000256" key="1">
    <source>
        <dbReference type="ARBA" id="ARBA00004123"/>
    </source>
</evidence>
<feature type="non-terminal residue" evidence="5">
    <location>
        <position position="158"/>
    </location>
</feature>
<organism evidence="5 6">
    <name type="scientific">Pseudolycoriella hygida</name>
    <dbReference type="NCBI Taxonomy" id="35572"/>
    <lineage>
        <taxon>Eukaryota</taxon>
        <taxon>Metazoa</taxon>
        <taxon>Ecdysozoa</taxon>
        <taxon>Arthropoda</taxon>
        <taxon>Hexapoda</taxon>
        <taxon>Insecta</taxon>
        <taxon>Pterygota</taxon>
        <taxon>Neoptera</taxon>
        <taxon>Endopterygota</taxon>
        <taxon>Diptera</taxon>
        <taxon>Nematocera</taxon>
        <taxon>Sciaroidea</taxon>
        <taxon>Sciaridae</taxon>
        <taxon>Pseudolycoriella</taxon>
    </lineage>
</organism>